<dbReference type="AlphaFoldDB" id="A0A1K2FBL0"/>
<accession>A0A1K2FBL0</accession>
<dbReference type="STRING" id="1893.SAMN02787144_106014"/>
<evidence type="ECO:0000313" key="3">
    <source>
        <dbReference type="Proteomes" id="UP000181909"/>
    </source>
</evidence>
<keyword evidence="1" id="KW-0472">Membrane</keyword>
<dbReference type="EMBL" id="FPJO01000060">
    <property type="protein sequence ID" value="SFY45115.1"/>
    <property type="molecule type" value="Genomic_DNA"/>
</dbReference>
<reference evidence="2 3" key="1">
    <citation type="submission" date="2016-11" db="EMBL/GenBank/DDBJ databases">
        <authorList>
            <person name="Jaros S."/>
            <person name="Januszkiewicz K."/>
            <person name="Wedrychowicz H."/>
        </authorList>
    </citation>
    <scope>NUCLEOTIDE SEQUENCE [LARGE SCALE GENOMIC DNA]</scope>
    <source>
        <strain evidence="2 3">OK807</strain>
    </source>
</reference>
<evidence type="ECO:0000256" key="1">
    <source>
        <dbReference type="SAM" id="Phobius"/>
    </source>
</evidence>
<keyword evidence="1" id="KW-1133">Transmembrane helix</keyword>
<proteinExistence type="predicted"/>
<protein>
    <submittedName>
        <fullName evidence="2">Uncharacterized protein</fullName>
    </submittedName>
</protein>
<feature type="non-terminal residue" evidence="2">
    <location>
        <position position="140"/>
    </location>
</feature>
<dbReference type="Proteomes" id="UP000181909">
    <property type="component" value="Unassembled WGS sequence"/>
</dbReference>
<sequence length="140" mass="14754">MAKDWTDQDGRKYPVAVKQHEDRLNSGGSTGMGAWLWHRAKPYTPPWIVTGAVGLAGAGAHELWGNSPWPGVGLTLASVGLTAATWWAGKSTGQQRRLHSAITVAAGSSWFTAVALSGPFTGPLPDLFLMGGASLALTWN</sequence>
<evidence type="ECO:0000313" key="2">
    <source>
        <dbReference type="EMBL" id="SFY45115.1"/>
    </source>
</evidence>
<name>A0A1K2FBL0_STRAR</name>
<feature type="transmembrane region" description="Helical" evidence="1">
    <location>
        <begin position="69"/>
        <end position="89"/>
    </location>
</feature>
<organism evidence="2 3">
    <name type="scientific">Streptomyces atratus</name>
    <dbReference type="NCBI Taxonomy" id="1893"/>
    <lineage>
        <taxon>Bacteria</taxon>
        <taxon>Bacillati</taxon>
        <taxon>Actinomycetota</taxon>
        <taxon>Actinomycetes</taxon>
        <taxon>Kitasatosporales</taxon>
        <taxon>Streptomycetaceae</taxon>
        <taxon>Streptomyces</taxon>
    </lineage>
</organism>
<gene>
    <name evidence="2" type="ORF">SAMN02787144_106014</name>
</gene>
<keyword evidence="1" id="KW-0812">Transmembrane</keyword>
<feature type="transmembrane region" description="Helical" evidence="1">
    <location>
        <begin position="101"/>
        <end position="120"/>
    </location>
</feature>